<keyword evidence="2" id="KW-0805">Transcription regulation</keyword>
<dbReference type="GO" id="GO:0016987">
    <property type="term" value="F:sigma factor activity"/>
    <property type="evidence" value="ECO:0007669"/>
    <property type="project" value="UniProtKB-KW"/>
</dbReference>
<dbReference type="InterPro" id="IPR013324">
    <property type="entry name" value="RNA_pol_sigma_r3/r4-like"/>
</dbReference>
<evidence type="ECO:0000256" key="3">
    <source>
        <dbReference type="ARBA" id="ARBA00023082"/>
    </source>
</evidence>
<sequence>MLNMGQRESDSAVIEASGRDPEMFGLIYDRYAAMLYRFAFRRLGAEAAEDVVAETFLAAFRRRASYDIDRADARPWLFGILVKEISRHHRIEDARLRAAAALRAPRNDEGLADRVAEVVSAGAAGGVLAAALAELKGRDRDVLLLIAWSDLSYDETATALGIAIGTVRSRLNRARRQIREALGSTDPTRMTEES</sequence>
<comment type="caution">
    <text evidence="7">The sequence shown here is derived from an EMBL/GenBank/DDBJ whole genome shotgun (WGS) entry which is preliminary data.</text>
</comment>
<dbReference type="SUPFAM" id="SSF88946">
    <property type="entry name" value="Sigma2 domain of RNA polymerase sigma factors"/>
    <property type="match status" value="1"/>
</dbReference>
<evidence type="ECO:0000256" key="4">
    <source>
        <dbReference type="ARBA" id="ARBA00023163"/>
    </source>
</evidence>
<dbReference type="InterPro" id="IPR014284">
    <property type="entry name" value="RNA_pol_sigma-70_dom"/>
</dbReference>
<dbReference type="SUPFAM" id="SSF88659">
    <property type="entry name" value="Sigma3 and sigma4 domains of RNA polymerase sigma factors"/>
    <property type="match status" value="1"/>
</dbReference>
<dbReference type="RefSeq" id="WP_043521841.1">
    <property type="nucleotide sequence ID" value="NZ_BAABKU010000007.1"/>
</dbReference>
<dbReference type="CDD" id="cd06171">
    <property type="entry name" value="Sigma70_r4"/>
    <property type="match status" value="1"/>
</dbReference>
<dbReference type="AlphaFoldDB" id="A0A0A6XGV6"/>
<dbReference type="Proteomes" id="UP000054537">
    <property type="component" value="Unassembled WGS sequence"/>
</dbReference>
<dbReference type="EMBL" id="JRTT01000001">
    <property type="protein sequence ID" value="KHD79317.1"/>
    <property type="molecule type" value="Genomic_DNA"/>
</dbReference>
<dbReference type="OrthoDB" id="5518337at2"/>
<dbReference type="InterPro" id="IPR007627">
    <property type="entry name" value="RNA_pol_sigma70_r2"/>
</dbReference>
<reference evidence="7 8" key="1">
    <citation type="submission" date="2014-10" db="EMBL/GenBank/DDBJ databases">
        <title>Draft genome sequence of Actinoplanes utahensis NRRL 12052.</title>
        <authorList>
            <person name="Velasco-Bucheli B."/>
            <person name="del Cerro C."/>
            <person name="Hormigo D."/>
            <person name="Garcia J.L."/>
            <person name="Acebal C."/>
            <person name="Arroyo M."/>
            <person name="de la Mata I."/>
        </authorList>
    </citation>
    <scope>NUCLEOTIDE SEQUENCE [LARGE SCALE GENOMIC DNA]</scope>
    <source>
        <strain evidence="7 8">NRRL 12052</strain>
    </source>
</reference>
<keyword evidence="4" id="KW-0804">Transcription</keyword>
<dbReference type="PANTHER" id="PTHR43133:SF25">
    <property type="entry name" value="RNA POLYMERASE SIGMA FACTOR RFAY-RELATED"/>
    <property type="match status" value="1"/>
</dbReference>
<evidence type="ECO:0000259" key="6">
    <source>
        <dbReference type="Pfam" id="PF08281"/>
    </source>
</evidence>
<evidence type="ECO:0000313" key="8">
    <source>
        <dbReference type="Proteomes" id="UP000054537"/>
    </source>
</evidence>
<dbReference type="InterPro" id="IPR036388">
    <property type="entry name" value="WH-like_DNA-bd_sf"/>
</dbReference>
<organism evidence="7 8">
    <name type="scientific">Actinoplanes utahensis</name>
    <dbReference type="NCBI Taxonomy" id="1869"/>
    <lineage>
        <taxon>Bacteria</taxon>
        <taxon>Bacillati</taxon>
        <taxon>Actinomycetota</taxon>
        <taxon>Actinomycetes</taxon>
        <taxon>Micromonosporales</taxon>
        <taxon>Micromonosporaceae</taxon>
        <taxon>Actinoplanes</taxon>
    </lineage>
</organism>
<protein>
    <submittedName>
        <fullName evidence="7">RNA polymerase sigma70 factor</fullName>
    </submittedName>
</protein>
<keyword evidence="3" id="KW-0731">Sigma factor</keyword>
<dbReference type="InterPro" id="IPR039425">
    <property type="entry name" value="RNA_pol_sigma-70-like"/>
</dbReference>
<evidence type="ECO:0000259" key="5">
    <source>
        <dbReference type="Pfam" id="PF04542"/>
    </source>
</evidence>
<dbReference type="GO" id="GO:0003677">
    <property type="term" value="F:DNA binding"/>
    <property type="evidence" value="ECO:0007669"/>
    <property type="project" value="InterPro"/>
</dbReference>
<feature type="domain" description="RNA polymerase sigma factor 70 region 4 type 2" evidence="6">
    <location>
        <begin position="128"/>
        <end position="178"/>
    </location>
</feature>
<evidence type="ECO:0000256" key="2">
    <source>
        <dbReference type="ARBA" id="ARBA00023015"/>
    </source>
</evidence>
<dbReference type="Pfam" id="PF08281">
    <property type="entry name" value="Sigma70_r4_2"/>
    <property type="match status" value="1"/>
</dbReference>
<dbReference type="GO" id="GO:0006352">
    <property type="term" value="P:DNA-templated transcription initiation"/>
    <property type="evidence" value="ECO:0007669"/>
    <property type="project" value="InterPro"/>
</dbReference>
<comment type="similarity">
    <text evidence="1">Belongs to the sigma-70 factor family. ECF subfamily.</text>
</comment>
<dbReference type="eggNOG" id="COG1595">
    <property type="taxonomic scope" value="Bacteria"/>
</dbReference>
<keyword evidence="8" id="KW-1185">Reference proteome</keyword>
<evidence type="ECO:0000256" key="1">
    <source>
        <dbReference type="ARBA" id="ARBA00010641"/>
    </source>
</evidence>
<gene>
    <name evidence="7" type="ORF">MB27_01100</name>
</gene>
<feature type="domain" description="RNA polymerase sigma-70 region 2" evidence="5">
    <location>
        <begin position="27"/>
        <end position="90"/>
    </location>
</feature>
<dbReference type="Pfam" id="PF04542">
    <property type="entry name" value="Sigma70_r2"/>
    <property type="match status" value="1"/>
</dbReference>
<dbReference type="InterPro" id="IPR013325">
    <property type="entry name" value="RNA_pol_sigma_r2"/>
</dbReference>
<dbReference type="InterPro" id="IPR013249">
    <property type="entry name" value="RNA_pol_sigma70_r4_t2"/>
</dbReference>
<dbReference type="Gene3D" id="1.10.10.10">
    <property type="entry name" value="Winged helix-like DNA-binding domain superfamily/Winged helix DNA-binding domain"/>
    <property type="match status" value="1"/>
</dbReference>
<accession>A0A0A6XGV6</accession>
<name>A0A0A6XGV6_ACTUT</name>
<dbReference type="Gene3D" id="1.10.1740.10">
    <property type="match status" value="1"/>
</dbReference>
<dbReference type="PANTHER" id="PTHR43133">
    <property type="entry name" value="RNA POLYMERASE ECF-TYPE SIGMA FACTO"/>
    <property type="match status" value="1"/>
</dbReference>
<dbReference type="NCBIfam" id="TIGR02937">
    <property type="entry name" value="sigma70-ECF"/>
    <property type="match status" value="1"/>
</dbReference>
<proteinExistence type="inferred from homology"/>
<evidence type="ECO:0000313" key="7">
    <source>
        <dbReference type="EMBL" id="KHD79317.1"/>
    </source>
</evidence>
<dbReference type="STRING" id="1869.MB27_01100"/>